<evidence type="ECO:0000256" key="2">
    <source>
        <dbReference type="SAM" id="Phobius"/>
    </source>
</evidence>
<dbReference type="Gene3D" id="3.40.50.410">
    <property type="entry name" value="von Willebrand factor, type A domain"/>
    <property type="match status" value="1"/>
</dbReference>
<evidence type="ECO:0000259" key="3">
    <source>
        <dbReference type="PROSITE" id="PS50234"/>
    </source>
</evidence>
<dbReference type="AlphaFoldDB" id="H8GPI9"/>
<organism evidence="4 5">
    <name type="scientific">Methylomicrobium album BG8</name>
    <dbReference type="NCBI Taxonomy" id="686340"/>
    <lineage>
        <taxon>Bacteria</taxon>
        <taxon>Pseudomonadati</taxon>
        <taxon>Pseudomonadota</taxon>
        <taxon>Gammaproteobacteria</taxon>
        <taxon>Methylococcales</taxon>
        <taxon>Methylococcaceae</taxon>
        <taxon>Methylomicrobium</taxon>
    </lineage>
</organism>
<evidence type="ECO:0000256" key="1">
    <source>
        <dbReference type="SAM" id="MobiDB-lite"/>
    </source>
</evidence>
<evidence type="ECO:0000313" key="4">
    <source>
        <dbReference type="EMBL" id="EIC30935.1"/>
    </source>
</evidence>
<accession>H8GPI9</accession>
<reference evidence="4 5" key="1">
    <citation type="journal article" date="2013" name="Genome Announc.">
        <title>Genome Sequence of the Obligate Gammaproteobacterial Methanotroph Methylomicrobium album Strain BG8.</title>
        <authorList>
            <person name="Kits K.D."/>
            <person name="Kalyuzhnaya M.G."/>
            <person name="Klotz M.G."/>
            <person name="Jetten M.S."/>
            <person name="Op den Camp H.J."/>
            <person name="Vuilleumier S."/>
            <person name="Bringel F."/>
            <person name="Dispirito A.A."/>
            <person name="Murrell J.C."/>
            <person name="Bruce D."/>
            <person name="Cheng J.F."/>
            <person name="Copeland A."/>
            <person name="Goodwin L."/>
            <person name="Hauser L."/>
            <person name="Lajus A."/>
            <person name="Land M.L."/>
            <person name="Lapidus A."/>
            <person name="Lucas S."/>
            <person name="Medigue C."/>
            <person name="Pitluck S."/>
            <person name="Woyke T."/>
            <person name="Zeytun A."/>
            <person name="Stein L.Y."/>
        </authorList>
    </citation>
    <scope>NUCLEOTIDE SEQUENCE [LARGE SCALE GENOMIC DNA]</scope>
    <source>
        <strain evidence="4 5">BG8</strain>
    </source>
</reference>
<dbReference type="SUPFAM" id="SSF53300">
    <property type="entry name" value="vWA-like"/>
    <property type="match status" value="1"/>
</dbReference>
<feature type="domain" description="VWFA" evidence="3">
    <location>
        <begin position="140"/>
        <end position="324"/>
    </location>
</feature>
<dbReference type="Pfam" id="PF13519">
    <property type="entry name" value="VWA_2"/>
    <property type="match status" value="1"/>
</dbReference>
<dbReference type="InterPro" id="IPR036465">
    <property type="entry name" value="vWFA_dom_sf"/>
</dbReference>
<dbReference type="InterPro" id="IPR002035">
    <property type="entry name" value="VWF_A"/>
</dbReference>
<dbReference type="PROSITE" id="PS50234">
    <property type="entry name" value="VWFA"/>
    <property type="match status" value="1"/>
</dbReference>
<dbReference type="eggNOG" id="COG2304">
    <property type="taxonomic scope" value="Bacteria"/>
</dbReference>
<keyword evidence="2" id="KW-1133">Transmembrane helix</keyword>
<keyword evidence="2" id="KW-0472">Membrane</keyword>
<proteinExistence type="predicted"/>
<gene>
    <name evidence="4" type="ORF">Metal_3265</name>
</gene>
<dbReference type="EMBL" id="CM001475">
    <property type="protein sequence ID" value="EIC30935.1"/>
    <property type="molecule type" value="Genomic_DNA"/>
</dbReference>
<evidence type="ECO:0000313" key="5">
    <source>
        <dbReference type="Proteomes" id="UP000005090"/>
    </source>
</evidence>
<keyword evidence="5" id="KW-1185">Reference proteome</keyword>
<name>H8GPI9_METAL</name>
<dbReference type="HOGENOM" id="CLU_713583_0_0_6"/>
<protein>
    <recommendedName>
        <fullName evidence="3">VWFA domain-containing protein</fullName>
    </recommendedName>
</protein>
<sequence>MIKTVYSEKTNPQFLTTTTDDEGIAMIQALRKKTLISSFKTARGRLLLTGFATLLASLASMPASALGFSDPGGYGLKIYRVNSGLYPYVQVYFRTFDQEQNPLVNLNAMNIGLMVKGRAYDPMKRQYNIGSIRQRQEATRSVLILDASKSMTGAPFLAAQKAATRYIDSKRPQDEVAILSIRDTKTGYDIVSDFERDPGALGRRLFEVVPDGNRSRIYDTIGAAMQMCGMSAQGSVTPGIENYIISCSIVVFSDGYDEGSAISREELNGRITALGIPVPIYSLAYSKKSREHFKNLESLSKNSFGIYYLIGEAIDEMQKTVERIQNILQSDYVLTFRSVVEVDGEEHAIKVGVEYPTGSGKFYYESAKMEAIQPPPVPAVLQQIQVLDGYFPALPEGMAPYMEKPAEALAAPPAQIPAAPAPQGTQAQNAKEL</sequence>
<feature type="transmembrane region" description="Helical" evidence="2">
    <location>
        <begin position="46"/>
        <end position="68"/>
    </location>
</feature>
<dbReference type="Proteomes" id="UP000005090">
    <property type="component" value="Chromosome"/>
</dbReference>
<keyword evidence="2" id="KW-0812">Transmembrane</keyword>
<dbReference type="SMART" id="SM00327">
    <property type="entry name" value="VWA"/>
    <property type="match status" value="1"/>
</dbReference>
<dbReference type="STRING" id="686340.Metal_3265"/>
<feature type="region of interest" description="Disordered" evidence="1">
    <location>
        <begin position="412"/>
        <end position="433"/>
    </location>
</feature>